<dbReference type="InterPro" id="IPR010343">
    <property type="entry name" value="ArAE_1"/>
</dbReference>
<feature type="domain" description="Putative aromatic acid exporter C-terminal" evidence="7">
    <location>
        <begin position="145"/>
        <end position="308"/>
    </location>
</feature>
<evidence type="ECO:0000313" key="8">
    <source>
        <dbReference type="EMBL" id="AND79412.1"/>
    </source>
</evidence>
<evidence type="ECO:0000256" key="3">
    <source>
        <dbReference type="ARBA" id="ARBA00022692"/>
    </source>
</evidence>
<protein>
    <recommendedName>
        <fullName evidence="7">Putative aromatic acid exporter C-terminal domain-containing protein</fullName>
    </recommendedName>
</protein>
<keyword evidence="5 6" id="KW-0472">Membrane</keyword>
<comment type="subcellular location">
    <subcellularLocation>
        <location evidence="1">Cell membrane</location>
        <topology evidence="1">Multi-pass membrane protein</topology>
    </subcellularLocation>
</comment>
<dbReference type="EMBL" id="CP014699">
    <property type="protein sequence ID" value="AND79412.1"/>
    <property type="molecule type" value="Genomic_DNA"/>
</dbReference>
<reference evidence="9" key="2">
    <citation type="submission" date="2016-03" db="EMBL/GenBank/DDBJ databases">
        <title>Streptococcus antelopensis sp. nov., isolated from the feces of the Tibetan antelope (Pantholops hodgsonii) in Hoh Xil National Nature Reserve, Qinghai, China.</title>
        <authorList>
            <person name="Bai X."/>
        </authorList>
    </citation>
    <scope>NUCLEOTIDE SEQUENCE [LARGE SCALE GENOMIC DNA]</scope>
    <source>
        <strain evidence="9">TA 26</strain>
    </source>
</reference>
<gene>
    <name evidence="8" type="ORF">A0O21_04890</name>
</gene>
<dbReference type="AlphaFoldDB" id="A0A172Q7L7"/>
<evidence type="ECO:0000256" key="5">
    <source>
        <dbReference type="ARBA" id="ARBA00023136"/>
    </source>
</evidence>
<proteinExistence type="predicted"/>
<evidence type="ECO:0000313" key="9">
    <source>
        <dbReference type="Proteomes" id="UP000077317"/>
    </source>
</evidence>
<keyword evidence="9" id="KW-1185">Reference proteome</keyword>
<evidence type="ECO:0000256" key="1">
    <source>
        <dbReference type="ARBA" id="ARBA00004651"/>
    </source>
</evidence>
<dbReference type="Pfam" id="PF11728">
    <property type="entry name" value="ArAE_1_C"/>
    <property type="match status" value="1"/>
</dbReference>
<dbReference type="RefSeq" id="WP_067062154.1">
    <property type="nucleotide sequence ID" value="NZ_CP014699.1"/>
</dbReference>
<keyword evidence="2" id="KW-1003">Cell membrane</keyword>
<keyword evidence="3 6" id="KW-0812">Transmembrane</keyword>
<dbReference type="InterPro" id="IPR021062">
    <property type="entry name" value="ArAE_1_C"/>
</dbReference>
<feature type="transmembrane region" description="Helical" evidence="6">
    <location>
        <begin position="55"/>
        <end position="72"/>
    </location>
</feature>
<dbReference type="InterPro" id="IPR038323">
    <property type="entry name" value="ArAE_1_C_sf"/>
</dbReference>
<evidence type="ECO:0000256" key="6">
    <source>
        <dbReference type="SAM" id="Phobius"/>
    </source>
</evidence>
<feature type="transmembrane region" description="Helical" evidence="6">
    <location>
        <begin position="119"/>
        <end position="140"/>
    </location>
</feature>
<organism evidence="8 9">
    <name type="scientific">Streptococcus pantholopis</name>
    <dbReference type="NCBI Taxonomy" id="1811193"/>
    <lineage>
        <taxon>Bacteria</taxon>
        <taxon>Bacillati</taxon>
        <taxon>Bacillota</taxon>
        <taxon>Bacilli</taxon>
        <taxon>Lactobacillales</taxon>
        <taxon>Streptococcaceae</taxon>
        <taxon>Streptococcus</taxon>
    </lineage>
</organism>
<dbReference type="OrthoDB" id="357521at2"/>
<evidence type="ECO:0000256" key="4">
    <source>
        <dbReference type="ARBA" id="ARBA00022989"/>
    </source>
</evidence>
<keyword evidence="4 6" id="KW-1133">Transmembrane helix</keyword>
<name>A0A172Q7L7_9STRE</name>
<dbReference type="PANTHER" id="PTHR40064">
    <property type="entry name" value="MEMBRANE PROTEIN-RELATED"/>
    <property type="match status" value="1"/>
</dbReference>
<dbReference type="Proteomes" id="UP000077317">
    <property type="component" value="Chromosome"/>
</dbReference>
<accession>A0A172Q7L7</accession>
<evidence type="ECO:0000256" key="2">
    <source>
        <dbReference type="ARBA" id="ARBA00022475"/>
    </source>
</evidence>
<sequence>MNPFERTIKTVLAAIFAIWLADSLRLPNASSAGIIAILSVLETRKSTLTIAFQRLQSVLLAFLLAVCAYLLLGFHLYALAVYLFIYVFVAYRLGLEAGIAPSTVLVMHLLAEKSLEPDLIFKELSLFVIGAGLAMLLNVYMPTKEKEIQDFYHRVEAQMKDVLYRFEELLLKGSWENKAEHLNELDETLEQALRLVYLEHHNQLFQQTNYHVHYFEMRRQQTKLLRQMADHISHCHLKGRESQQLAQLFQETALQLSEDNTGLGLIEEIEKLLLIFRQAELPQTRQEFERRATLFQLLQDMERFIQIKVDFYREIS</sequence>
<dbReference type="STRING" id="1811193.A0O21_04890"/>
<feature type="transmembrane region" description="Helical" evidence="6">
    <location>
        <begin position="79"/>
        <end position="99"/>
    </location>
</feature>
<dbReference type="Pfam" id="PF06081">
    <property type="entry name" value="ArAE_1"/>
    <property type="match status" value="1"/>
</dbReference>
<dbReference type="Gene3D" id="1.20.120.940">
    <property type="entry name" value="Putative aromatic acid exporter, C-terminal domain"/>
    <property type="match status" value="1"/>
</dbReference>
<dbReference type="GO" id="GO:0005886">
    <property type="term" value="C:plasma membrane"/>
    <property type="evidence" value="ECO:0007669"/>
    <property type="project" value="UniProtKB-SubCell"/>
</dbReference>
<dbReference type="InterPro" id="IPR052984">
    <property type="entry name" value="UPF0421"/>
</dbReference>
<evidence type="ECO:0000259" key="7">
    <source>
        <dbReference type="Pfam" id="PF11728"/>
    </source>
</evidence>
<dbReference type="KEGG" id="spat:A0O21_04890"/>
<reference evidence="8 9" key="1">
    <citation type="journal article" date="2016" name="Int. J. Syst. Evol. Microbiol.">
        <title>Streptococcuspantholopis sp. nov., isolated from faeces of the Tibetan antelope (Pantholops hodgsonii).</title>
        <authorList>
            <person name="Bai X."/>
            <person name="Xiong Y."/>
            <person name="Lu S."/>
            <person name="Jin D."/>
            <person name="Lai X."/>
            <person name="Yang J."/>
            <person name="Niu L."/>
            <person name="Hu S."/>
            <person name="Meng X."/>
            <person name="Pu J."/>
            <person name="Ye C."/>
            <person name="Xu J."/>
        </authorList>
    </citation>
    <scope>NUCLEOTIDE SEQUENCE [LARGE SCALE GENOMIC DNA]</scope>
    <source>
        <strain evidence="8 9">TA 26</strain>
    </source>
</reference>
<dbReference type="PANTHER" id="PTHR40064:SF1">
    <property type="entry name" value="MEMBRANE PROTEIN"/>
    <property type="match status" value="1"/>
</dbReference>